<gene>
    <name evidence="1" type="ORF">CDAUBV1_LOCUS13360</name>
</gene>
<proteinExistence type="predicted"/>
<protein>
    <recommendedName>
        <fullName evidence="3">CCHC-type domain-containing protein</fullName>
    </recommendedName>
</protein>
<dbReference type="Proteomes" id="UP001497525">
    <property type="component" value="Unassembled WGS sequence"/>
</dbReference>
<evidence type="ECO:0008006" key="3">
    <source>
        <dbReference type="Google" id="ProtNLM"/>
    </source>
</evidence>
<dbReference type="EMBL" id="CAXLJL010000501">
    <property type="protein sequence ID" value="CAL5138530.1"/>
    <property type="molecule type" value="Genomic_DNA"/>
</dbReference>
<sequence length="176" mass="19557">MTRGKTYSRYLCLHRTARCFTCGRIDHLKNVCRHFKRCHFTDARFKEHDRLEEDFNSVSLAVLNNPSGHVYQKIFDTDGRSPNSIVDIGSVESIFLQSVLVAFFPCAIIVPMTTIVKGITGHSLSVVASCTPRLFIHHSNVVSCQCLVVNSGPPILGLKAISALKIRANPISTTVR</sequence>
<evidence type="ECO:0000313" key="2">
    <source>
        <dbReference type="Proteomes" id="UP001497525"/>
    </source>
</evidence>
<accession>A0AAV2TMM9</accession>
<comment type="caution">
    <text evidence="1">The sequence shown here is derived from an EMBL/GenBank/DDBJ whole genome shotgun (WGS) entry which is preliminary data.</text>
</comment>
<organism evidence="1 2">
    <name type="scientific">Calicophoron daubneyi</name>
    <name type="common">Rumen fluke</name>
    <name type="synonym">Paramphistomum daubneyi</name>
    <dbReference type="NCBI Taxonomy" id="300641"/>
    <lineage>
        <taxon>Eukaryota</taxon>
        <taxon>Metazoa</taxon>
        <taxon>Spiralia</taxon>
        <taxon>Lophotrochozoa</taxon>
        <taxon>Platyhelminthes</taxon>
        <taxon>Trematoda</taxon>
        <taxon>Digenea</taxon>
        <taxon>Plagiorchiida</taxon>
        <taxon>Pronocephalata</taxon>
        <taxon>Paramphistomoidea</taxon>
        <taxon>Paramphistomidae</taxon>
        <taxon>Calicophoron</taxon>
    </lineage>
</organism>
<reference evidence="1" key="1">
    <citation type="submission" date="2024-06" db="EMBL/GenBank/DDBJ databases">
        <authorList>
            <person name="Liu X."/>
            <person name="Lenzi L."/>
            <person name="Haldenby T S."/>
            <person name="Uol C."/>
        </authorList>
    </citation>
    <scope>NUCLEOTIDE SEQUENCE</scope>
</reference>
<dbReference type="AlphaFoldDB" id="A0AAV2TMM9"/>
<evidence type="ECO:0000313" key="1">
    <source>
        <dbReference type="EMBL" id="CAL5138530.1"/>
    </source>
</evidence>
<name>A0AAV2TMM9_CALDB</name>